<keyword evidence="3" id="KW-1185">Reference proteome</keyword>
<gene>
    <name evidence="2" type="ORF">GGX14DRAFT_404933</name>
</gene>
<evidence type="ECO:0000313" key="3">
    <source>
        <dbReference type="Proteomes" id="UP001219525"/>
    </source>
</evidence>
<organism evidence="2 3">
    <name type="scientific">Mycena pura</name>
    <dbReference type="NCBI Taxonomy" id="153505"/>
    <lineage>
        <taxon>Eukaryota</taxon>
        <taxon>Fungi</taxon>
        <taxon>Dikarya</taxon>
        <taxon>Basidiomycota</taxon>
        <taxon>Agaricomycotina</taxon>
        <taxon>Agaricomycetes</taxon>
        <taxon>Agaricomycetidae</taxon>
        <taxon>Agaricales</taxon>
        <taxon>Marasmiineae</taxon>
        <taxon>Mycenaceae</taxon>
        <taxon>Mycena</taxon>
    </lineage>
</organism>
<protein>
    <submittedName>
        <fullName evidence="2">Uncharacterized protein</fullName>
    </submittedName>
</protein>
<feature type="compositionally biased region" description="Low complexity" evidence="1">
    <location>
        <begin position="192"/>
        <end position="201"/>
    </location>
</feature>
<dbReference type="AlphaFoldDB" id="A0AAD6UT12"/>
<evidence type="ECO:0000313" key="2">
    <source>
        <dbReference type="EMBL" id="KAJ7194148.1"/>
    </source>
</evidence>
<comment type="caution">
    <text evidence="2">The sequence shown here is derived from an EMBL/GenBank/DDBJ whole genome shotgun (WGS) entry which is preliminary data.</text>
</comment>
<name>A0AAD6UT12_9AGAR</name>
<sequence length="258" mass="27900">MSFLLLKAIACAARLELERLTCHTSPHFVVPKSENAVPPPNVLNPHNFHAHKGFQTGHVQPMQKIQARTPKPLYLSSAHCANLKSCPVSYRGESDGAWDVELPHEHADVHNDGARCCRQPEIFVAAVMIRSTISRTLQQSTSIIHCARGQSKCCSQELRTCCRPKEALQSANKGGNSKGDTRPGNDDAPSEGALAAGHKTATGGGGEAGSRQQEADTGAGTAQVESRRIAVMRRRQGPRTAAKSGKSTGGWRPWWELR</sequence>
<evidence type="ECO:0000256" key="1">
    <source>
        <dbReference type="SAM" id="MobiDB-lite"/>
    </source>
</evidence>
<feature type="region of interest" description="Disordered" evidence="1">
    <location>
        <begin position="169"/>
        <end position="258"/>
    </location>
</feature>
<dbReference type="Proteomes" id="UP001219525">
    <property type="component" value="Unassembled WGS sequence"/>
</dbReference>
<accession>A0AAD6UT12</accession>
<proteinExistence type="predicted"/>
<dbReference type="EMBL" id="JARJCW010000101">
    <property type="protein sequence ID" value="KAJ7194148.1"/>
    <property type="molecule type" value="Genomic_DNA"/>
</dbReference>
<reference evidence="2" key="1">
    <citation type="submission" date="2023-03" db="EMBL/GenBank/DDBJ databases">
        <title>Massive genome expansion in bonnet fungi (Mycena s.s.) driven by repeated elements and novel gene families across ecological guilds.</title>
        <authorList>
            <consortium name="Lawrence Berkeley National Laboratory"/>
            <person name="Harder C.B."/>
            <person name="Miyauchi S."/>
            <person name="Viragh M."/>
            <person name="Kuo A."/>
            <person name="Thoen E."/>
            <person name="Andreopoulos B."/>
            <person name="Lu D."/>
            <person name="Skrede I."/>
            <person name="Drula E."/>
            <person name="Henrissat B."/>
            <person name="Morin E."/>
            <person name="Kohler A."/>
            <person name="Barry K."/>
            <person name="LaButti K."/>
            <person name="Morin E."/>
            <person name="Salamov A."/>
            <person name="Lipzen A."/>
            <person name="Mereny Z."/>
            <person name="Hegedus B."/>
            <person name="Baldrian P."/>
            <person name="Stursova M."/>
            <person name="Weitz H."/>
            <person name="Taylor A."/>
            <person name="Grigoriev I.V."/>
            <person name="Nagy L.G."/>
            <person name="Martin F."/>
            <person name="Kauserud H."/>
        </authorList>
    </citation>
    <scope>NUCLEOTIDE SEQUENCE</scope>
    <source>
        <strain evidence="2">9144</strain>
    </source>
</reference>